<dbReference type="PANTHER" id="PTHR33841:SF1">
    <property type="entry name" value="DNA METHYLTRANSFERASE A"/>
    <property type="match status" value="1"/>
</dbReference>
<keyword evidence="4" id="KW-0949">S-adenosyl-L-methionine</keyword>
<reference evidence="12" key="1">
    <citation type="submission" date="2016-06" db="EMBL/GenBank/DDBJ databases">
        <authorList>
            <person name="Toshchakov V.S."/>
        </authorList>
    </citation>
    <scope>NUCLEOTIDE SEQUENCE [LARGE SCALE GENOMIC DNA]</scope>
    <source>
        <strain>PM4 (JCM 30641</strain>
        <strain evidence="12">\VKM B-2940)</strain>
    </source>
</reference>
<dbReference type="Proteomes" id="UP000187822">
    <property type="component" value="Chromosome I"/>
</dbReference>
<evidence type="ECO:0000256" key="6">
    <source>
        <dbReference type="ARBA" id="ARBA00023125"/>
    </source>
</evidence>
<keyword evidence="6" id="KW-0238">DNA-binding</keyword>
<dbReference type="Pfam" id="PF07669">
    <property type="entry name" value="Eco57I"/>
    <property type="match status" value="1"/>
</dbReference>
<dbReference type="GO" id="GO:0009307">
    <property type="term" value="P:DNA restriction-modification system"/>
    <property type="evidence" value="ECO:0007669"/>
    <property type="project" value="UniProtKB-KW"/>
</dbReference>
<dbReference type="Gene3D" id="3.40.50.150">
    <property type="entry name" value="Vaccinia Virus protein VP39"/>
    <property type="match status" value="1"/>
</dbReference>
<evidence type="ECO:0000256" key="4">
    <source>
        <dbReference type="ARBA" id="ARBA00022691"/>
    </source>
</evidence>
<keyword evidence="11" id="KW-0540">Nuclease</keyword>
<evidence type="ECO:0000256" key="7">
    <source>
        <dbReference type="ARBA" id="ARBA00047942"/>
    </source>
</evidence>
<keyword evidence="5" id="KW-0680">Restriction system</keyword>
<dbReference type="Pfam" id="PF12950">
    <property type="entry name" value="TaqI_C"/>
    <property type="match status" value="1"/>
</dbReference>
<feature type="domain" description="TaqI-like C-terminal specificity" evidence="10">
    <location>
        <begin position="703"/>
        <end position="824"/>
    </location>
</feature>
<dbReference type="InterPro" id="IPR050953">
    <property type="entry name" value="N4_N6_ade-DNA_methylase"/>
</dbReference>
<evidence type="ECO:0000256" key="3">
    <source>
        <dbReference type="ARBA" id="ARBA00022679"/>
    </source>
</evidence>
<organism evidence="11 12">
    <name type="scientific">Cuniculiplasma divulgatum</name>
    <dbReference type="NCBI Taxonomy" id="1673428"/>
    <lineage>
        <taxon>Archaea</taxon>
        <taxon>Methanobacteriati</taxon>
        <taxon>Thermoplasmatota</taxon>
        <taxon>Thermoplasmata</taxon>
        <taxon>Thermoplasmatales</taxon>
        <taxon>Cuniculiplasmataceae</taxon>
        <taxon>Cuniculiplasma</taxon>
    </lineage>
</organism>
<protein>
    <recommendedName>
        <fullName evidence="1">site-specific DNA-methyltransferase (adenine-specific)</fullName>
        <ecNumber evidence="1">2.1.1.72</ecNumber>
    </recommendedName>
</protein>
<dbReference type="EMBL" id="LT719092">
    <property type="protein sequence ID" value="SJK85224.1"/>
    <property type="molecule type" value="Genomic_DNA"/>
</dbReference>
<evidence type="ECO:0000259" key="9">
    <source>
        <dbReference type="Pfam" id="PF07669"/>
    </source>
</evidence>
<dbReference type="GO" id="GO:0005524">
    <property type="term" value="F:ATP binding"/>
    <property type="evidence" value="ECO:0007669"/>
    <property type="project" value="UniProtKB-KW"/>
</dbReference>
<dbReference type="STRING" id="1673428.CPM_1427"/>
<dbReference type="GO" id="GO:0009007">
    <property type="term" value="F:site-specific DNA-methyltransferase (adenine-specific) activity"/>
    <property type="evidence" value="ECO:0007669"/>
    <property type="project" value="UniProtKB-EC"/>
</dbReference>
<dbReference type="InterPro" id="IPR025931">
    <property type="entry name" value="TaqI_C"/>
</dbReference>
<dbReference type="InterPro" id="IPR007409">
    <property type="entry name" value="Restrct_endonuc_type1_HsdR_N"/>
</dbReference>
<keyword evidence="12" id="KW-1185">Reference proteome</keyword>
<dbReference type="GO" id="GO:0032259">
    <property type="term" value="P:methylation"/>
    <property type="evidence" value="ECO:0007669"/>
    <property type="project" value="UniProtKB-KW"/>
</dbReference>
<dbReference type="KEGG" id="cdiv:CPM_1427"/>
<dbReference type="GO" id="GO:0003677">
    <property type="term" value="F:DNA binding"/>
    <property type="evidence" value="ECO:0007669"/>
    <property type="project" value="UniProtKB-KW"/>
</dbReference>
<dbReference type="PRINTS" id="PR00507">
    <property type="entry name" value="N12N6MTFRASE"/>
</dbReference>
<evidence type="ECO:0000256" key="5">
    <source>
        <dbReference type="ARBA" id="ARBA00022747"/>
    </source>
</evidence>
<evidence type="ECO:0000256" key="1">
    <source>
        <dbReference type="ARBA" id="ARBA00011900"/>
    </source>
</evidence>
<dbReference type="Gene3D" id="3.90.1570.30">
    <property type="match status" value="1"/>
</dbReference>
<evidence type="ECO:0000313" key="11">
    <source>
        <dbReference type="EMBL" id="SJK85224.1"/>
    </source>
</evidence>
<dbReference type="PROSITE" id="PS00092">
    <property type="entry name" value="N6_MTASE"/>
    <property type="match status" value="1"/>
</dbReference>
<dbReference type="InterPro" id="IPR002052">
    <property type="entry name" value="DNA_methylase_N6_adenine_CS"/>
</dbReference>
<dbReference type="EC" id="2.1.1.72" evidence="1"/>
<dbReference type="GO" id="GO:0009035">
    <property type="term" value="F:type I site-specific deoxyribonuclease activity"/>
    <property type="evidence" value="ECO:0007669"/>
    <property type="project" value="UniProtKB-EC"/>
</dbReference>
<comment type="catalytic activity">
    <reaction evidence="7">
        <text>a 2'-deoxyadenosine in DNA + S-adenosyl-L-methionine = an N(6)-methyl-2'-deoxyadenosine in DNA + S-adenosyl-L-homocysteine + H(+)</text>
        <dbReference type="Rhea" id="RHEA:15197"/>
        <dbReference type="Rhea" id="RHEA-COMP:12418"/>
        <dbReference type="Rhea" id="RHEA-COMP:12419"/>
        <dbReference type="ChEBI" id="CHEBI:15378"/>
        <dbReference type="ChEBI" id="CHEBI:57856"/>
        <dbReference type="ChEBI" id="CHEBI:59789"/>
        <dbReference type="ChEBI" id="CHEBI:90615"/>
        <dbReference type="ChEBI" id="CHEBI:90616"/>
        <dbReference type="EC" id="2.1.1.72"/>
    </reaction>
</comment>
<gene>
    <name evidence="11" type="ORF">CPM_1427</name>
</gene>
<dbReference type="GeneID" id="30928016"/>
<evidence type="ECO:0000256" key="2">
    <source>
        <dbReference type="ARBA" id="ARBA00022603"/>
    </source>
</evidence>
<dbReference type="REBASE" id="183333">
    <property type="entry name" value="CdiPM4ORF1427P"/>
</dbReference>
<evidence type="ECO:0000259" key="8">
    <source>
        <dbReference type="Pfam" id="PF04313"/>
    </source>
</evidence>
<keyword evidence="3 11" id="KW-0808">Transferase</keyword>
<evidence type="ECO:0000259" key="10">
    <source>
        <dbReference type="Pfam" id="PF12950"/>
    </source>
</evidence>
<dbReference type="InterPro" id="IPR029063">
    <property type="entry name" value="SAM-dependent_MTases_sf"/>
</dbReference>
<dbReference type="Pfam" id="PF04313">
    <property type="entry name" value="HSDR_N"/>
    <property type="match status" value="1"/>
</dbReference>
<dbReference type="RefSeq" id="WP_077076497.1">
    <property type="nucleotide sequence ID" value="NZ_LT719092.1"/>
</dbReference>
<dbReference type="SUPFAM" id="SSF53335">
    <property type="entry name" value="S-adenosyl-L-methionine-dependent methyltransferases"/>
    <property type="match status" value="1"/>
</dbReference>
<accession>A0A1R4A8C0</accession>
<evidence type="ECO:0000313" key="12">
    <source>
        <dbReference type="Proteomes" id="UP000187822"/>
    </source>
</evidence>
<sequence>MIEPNGIDDDYSINLESIAELISNFDEIKKSGEIKRYNEESTKKDFILPLFEALGWNVYNKGKWDSSVSAEETISKKRVDYGFRINGIPKFFLEAKSMKEDNIQTNPKYVTQAIDYAWMKSCSWAILCNFETIAVYNADWKESNYGNNLFFVLHPSDFLTDKRFTYFSKIAFENNELDKIASKYGKKQLKNPINKQLLEDMIHFREVLSKDVVRNNQDKHLTQDDIDESIQRILDRLIFIRNAEDRGLEENQLQSNVRQWRDKGKGHLVKEISRIYKDYDDKYNSKLFAHHLCDDLYIENEALQEVIEGLNQSKDNSYRYDFSIIESDVLGNIYEQYLGNILKSTPKRAKLEESKTHRKEQGIYYTPSYIVDYIVKNTVGEFIKTHTPEEIRKVKILDPACGSGSFLIRVYKELEDYWKKELKLNESGLMQTMFDAENFEKVYTLKTEILKNNIFGVDLDPKAVEIAQLNLLLQISERGHKLPLLKNNIKIGNSLIDDFSISDKAFKWEEAFSEIMKDGGFDIVIGNPPYGADLNAIQKGFLTTKFKKDKTGNSASFFIWNSINVLKLNGRFGMIVPKQLTYITNWKGTRNLLLDNGILQVIDVSEAFGDVELEQVIVSAVKDFENRGKVVVGFSNKNTFETRLISSKWFSEDRFPLWINKDNESIFKKILENAVPLFTIAKLNWGGMVSKFLVTKESNDTIPCIRGRDVQRYRFKINWHLPKKDLIESYYIKGEKLVFQRIVSRFGKKLVSNYRNARIVCAYANDEYYADKTVTLLWNSQIDLRYLAGLFNSKLISWFAHRYLYNRSQLTMEFMYDYARNFPIKTDIPSNLMKEVIYKVEKITSIMTLLENHDKVNTDSGSDALKLVEKLSSEIDLIIYNIYNLTQSEISIVERDIPYWPVTSL</sequence>
<feature type="domain" description="Type II methyltransferase M.TaqI-like" evidence="9">
    <location>
        <begin position="452"/>
        <end position="604"/>
    </location>
</feature>
<dbReference type="AlphaFoldDB" id="A0A1R4A8C0"/>
<dbReference type="OrthoDB" id="112158at2157"/>
<keyword evidence="2 11" id="KW-0489">Methyltransferase</keyword>
<proteinExistence type="predicted"/>
<dbReference type="PANTHER" id="PTHR33841">
    <property type="entry name" value="DNA METHYLTRANSFERASE YEEA-RELATED"/>
    <property type="match status" value="1"/>
</dbReference>
<keyword evidence="11" id="KW-0378">Hydrolase</keyword>
<name>A0A1R4A8C0_9ARCH</name>
<dbReference type="InterPro" id="IPR011639">
    <property type="entry name" value="MethylTrfase_TaqI-like_dom"/>
</dbReference>
<feature type="domain" description="Restriction endonuclease type I HsdR N-terminal" evidence="8">
    <location>
        <begin position="75"/>
        <end position="142"/>
    </location>
</feature>
<keyword evidence="11" id="KW-0255">Endonuclease</keyword>